<evidence type="ECO:0000313" key="1">
    <source>
        <dbReference type="EMBL" id="KAH3700286.1"/>
    </source>
</evidence>
<protein>
    <submittedName>
        <fullName evidence="1">Uncharacterized protein</fullName>
    </submittedName>
</protein>
<accession>A0A9D3YKR8</accession>
<keyword evidence="2" id="KW-1185">Reference proteome</keyword>
<dbReference type="Proteomes" id="UP000828390">
    <property type="component" value="Unassembled WGS sequence"/>
</dbReference>
<sequence>MCSFVTLEGGPRRGHQKKSWMENVKEWTSIPIDKLLIADHETTKAGLVWTRHQTRLTVQDCATGFTGTCVHV</sequence>
<comment type="caution">
    <text evidence="1">The sequence shown here is derived from an EMBL/GenBank/DDBJ whole genome shotgun (WGS) entry which is preliminary data.</text>
</comment>
<dbReference type="AlphaFoldDB" id="A0A9D3YKR8"/>
<evidence type="ECO:0000313" key="2">
    <source>
        <dbReference type="Proteomes" id="UP000828390"/>
    </source>
</evidence>
<proteinExistence type="predicted"/>
<reference evidence="1" key="1">
    <citation type="journal article" date="2019" name="bioRxiv">
        <title>The Genome of the Zebra Mussel, Dreissena polymorpha: A Resource for Invasive Species Research.</title>
        <authorList>
            <person name="McCartney M.A."/>
            <person name="Auch B."/>
            <person name="Kono T."/>
            <person name="Mallez S."/>
            <person name="Zhang Y."/>
            <person name="Obille A."/>
            <person name="Becker A."/>
            <person name="Abrahante J.E."/>
            <person name="Garbe J."/>
            <person name="Badalamenti J.P."/>
            <person name="Herman A."/>
            <person name="Mangelson H."/>
            <person name="Liachko I."/>
            <person name="Sullivan S."/>
            <person name="Sone E.D."/>
            <person name="Koren S."/>
            <person name="Silverstein K.A.T."/>
            <person name="Beckman K.B."/>
            <person name="Gohl D.M."/>
        </authorList>
    </citation>
    <scope>NUCLEOTIDE SEQUENCE</scope>
    <source>
        <strain evidence="1">Duluth1</strain>
        <tissue evidence="1">Whole animal</tissue>
    </source>
</reference>
<gene>
    <name evidence="1" type="ORF">DPMN_075260</name>
</gene>
<reference evidence="1" key="2">
    <citation type="submission" date="2020-11" db="EMBL/GenBank/DDBJ databases">
        <authorList>
            <person name="McCartney M.A."/>
            <person name="Auch B."/>
            <person name="Kono T."/>
            <person name="Mallez S."/>
            <person name="Becker A."/>
            <person name="Gohl D.M."/>
            <person name="Silverstein K.A.T."/>
            <person name="Koren S."/>
            <person name="Bechman K.B."/>
            <person name="Herman A."/>
            <person name="Abrahante J.E."/>
            <person name="Garbe J."/>
        </authorList>
    </citation>
    <scope>NUCLEOTIDE SEQUENCE</scope>
    <source>
        <strain evidence="1">Duluth1</strain>
        <tissue evidence="1">Whole animal</tissue>
    </source>
</reference>
<name>A0A9D3YKR8_DREPO</name>
<organism evidence="1 2">
    <name type="scientific">Dreissena polymorpha</name>
    <name type="common">Zebra mussel</name>
    <name type="synonym">Mytilus polymorpha</name>
    <dbReference type="NCBI Taxonomy" id="45954"/>
    <lineage>
        <taxon>Eukaryota</taxon>
        <taxon>Metazoa</taxon>
        <taxon>Spiralia</taxon>
        <taxon>Lophotrochozoa</taxon>
        <taxon>Mollusca</taxon>
        <taxon>Bivalvia</taxon>
        <taxon>Autobranchia</taxon>
        <taxon>Heteroconchia</taxon>
        <taxon>Euheterodonta</taxon>
        <taxon>Imparidentia</taxon>
        <taxon>Neoheterodontei</taxon>
        <taxon>Myida</taxon>
        <taxon>Dreissenoidea</taxon>
        <taxon>Dreissenidae</taxon>
        <taxon>Dreissena</taxon>
    </lineage>
</organism>
<dbReference type="EMBL" id="JAIWYP010000015">
    <property type="protein sequence ID" value="KAH3700286.1"/>
    <property type="molecule type" value="Genomic_DNA"/>
</dbReference>